<organism evidence="1 2">
    <name type="scientific">Mariniradius saccharolyticus AK6</name>
    <dbReference type="NCBI Taxonomy" id="1239962"/>
    <lineage>
        <taxon>Bacteria</taxon>
        <taxon>Pseudomonadati</taxon>
        <taxon>Bacteroidota</taxon>
        <taxon>Cytophagia</taxon>
        <taxon>Cytophagales</taxon>
        <taxon>Cyclobacteriaceae</taxon>
        <taxon>Mariniradius</taxon>
    </lineage>
</organism>
<keyword evidence="2" id="KW-1185">Reference proteome</keyword>
<sequence length="41" mass="5063">MEGGYLNQEKIFVWLQMTRMETMTGKIDKQKFYRLSLFLWT</sequence>
<comment type="caution">
    <text evidence="1">The sequence shown here is derived from an EMBL/GenBank/DDBJ whole genome shotgun (WGS) entry which is preliminary data.</text>
</comment>
<evidence type="ECO:0000313" key="2">
    <source>
        <dbReference type="Proteomes" id="UP000010953"/>
    </source>
</evidence>
<gene>
    <name evidence="1" type="ORF">C943_02920</name>
</gene>
<accession>M7XKI0</accession>
<dbReference type="EMBL" id="AMZY02000003">
    <property type="protein sequence ID" value="EMS35028.1"/>
    <property type="molecule type" value="Genomic_DNA"/>
</dbReference>
<dbReference type="STRING" id="1239962.C943_02920"/>
<reference evidence="1" key="1">
    <citation type="submission" date="2013-01" db="EMBL/GenBank/DDBJ databases">
        <title>Genome assembly of Mariniradius saccharolyticus AK6.</title>
        <authorList>
            <person name="Vaidya B."/>
            <person name="Khatri I."/>
            <person name="Tanuku N.R.S."/>
            <person name="Subramanian S."/>
            <person name="Pinnaka A."/>
        </authorList>
    </citation>
    <scope>NUCLEOTIDE SEQUENCE [LARGE SCALE GENOMIC DNA]</scope>
    <source>
        <strain evidence="1">AK6</strain>
    </source>
</reference>
<proteinExistence type="predicted"/>
<name>M7XKI0_9BACT</name>
<dbReference type="Proteomes" id="UP000010953">
    <property type="component" value="Unassembled WGS sequence"/>
</dbReference>
<evidence type="ECO:0000313" key="1">
    <source>
        <dbReference type="EMBL" id="EMS35028.1"/>
    </source>
</evidence>
<protein>
    <submittedName>
        <fullName evidence="1">Uncharacterized protein</fullName>
    </submittedName>
</protein>
<dbReference type="AlphaFoldDB" id="M7XKI0"/>
<dbReference type="InParanoid" id="M7XKI0"/>